<dbReference type="EMBL" id="JANIBK010000338">
    <property type="protein sequence ID" value="MCQ8131064.1"/>
    <property type="molecule type" value="Genomic_DNA"/>
</dbReference>
<evidence type="ECO:0000313" key="1">
    <source>
        <dbReference type="EMBL" id="MCQ8131064.1"/>
    </source>
</evidence>
<name>A0ABT1UB17_9GAMM</name>
<accession>A0ABT1UB17</accession>
<reference evidence="1 2" key="1">
    <citation type="submission" date="2022-07" db="EMBL/GenBank/DDBJ databases">
        <title>Methylomonas rivi sp. nov., Methylomonas rosea sp. nov., Methylomonas aureus sp. nov. and Methylomonas subterranea sp. nov., four novel methanotrophs isolated from a freshwater creek and the deep terrestrial subsurface.</title>
        <authorList>
            <person name="Abin C."/>
            <person name="Sankaranarayanan K."/>
            <person name="Garner C."/>
            <person name="Sindelar R."/>
            <person name="Kotary K."/>
            <person name="Garner R."/>
            <person name="Barclay S."/>
            <person name="Lawson P."/>
            <person name="Krumholz L."/>
        </authorList>
    </citation>
    <scope>NUCLEOTIDE SEQUENCE [LARGE SCALE GENOMIC DNA]</scope>
    <source>
        <strain evidence="1 2">WSC-6</strain>
    </source>
</reference>
<keyword evidence="2" id="KW-1185">Reference proteome</keyword>
<dbReference type="Proteomes" id="UP001524586">
    <property type="component" value="Unassembled WGS sequence"/>
</dbReference>
<protein>
    <submittedName>
        <fullName evidence="1">Uncharacterized protein</fullName>
    </submittedName>
</protein>
<feature type="non-terminal residue" evidence="1">
    <location>
        <position position="1"/>
    </location>
</feature>
<dbReference type="RefSeq" id="WP_256617438.1">
    <property type="nucleotide sequence ID" value="NZ_JANIBK010000338.1"/>
</dbReference>
<proteinExistence type="predicted"/>
<evidence type="ECO:0000313" key="2">
    <source>
        <dbReference type="Proteomes" id="UP001524586"/>
    </source>
</evidence>
<sequence length="62" mass="6153">LAVGRPGSGETVYRGSLSGVAIGDASLYFTAKGTASADATIMVGGRQIGVVQATGFVYDSTP</sequence>
<organism evidence="1 2">
    <name type="scientific">Methylomonas rivi</name>
    <dbReference type="NCBI Taxonomy" id="2952226"/>
    <lineage>
        <taxon>Bacteria</taxon>
        <taxon>Pseudomonadati</taxon>
        <taxon>Pseudomonadota</taxon>
        <taxon>Gammaproteobacteria</taxon>
        <taxon>Methylococcales</taxon>
        <taxon>Methylococcaceae</taxon>
        <taxon>Methylomonas</taxon>
    </lineage>
</organism>
<comment type="caution">
    <text evidence="1">The sequence shown here is derived from an EMBL/GenBank/DDBJ whole genome shotgun (WGS) entry which is preliminary data.</text>
</comment>
<gene>
    <name evidence="1" type="ORF">NP596_21595</name>
</gene>